<dbReference type="PROSITE" id="PS00972">
    <property type="entry name" value="USP_1"/>
    <property type="match status" value="1"/>
</dbReference>
<dbReference type="PANTHER" id="PTHR24006">
    <property type="entry name" value="UBIQUITIN CARBOXYL-TERMINAL HYDROLASE"/>
    <property type="match status" value="1"/>
</dbReference>
<dbReference type="Gene3D" id="3.30.40.10">
    <property type="entry name" value="Zinc/RING finger domain, C3HC4 (zinc finger)"/>
    <property type="match status" value="2"/>
</dbReference>
<evidence type="ECO:0000256" key="6">
    <source>
        <dbReference type="ARBA" id="ARBA00022771"/>
    </source>
</evidence>
<sequence>MDDIVSTLGDIPTVISKDECIYCFETCLNRLNDTPKTHSLNVCLKCFQTVCPRHVTLHRQAAFICQDSQHDTYLQIWKQEKELATQPSTQANKKLKLVVHEASKNDTFTTLWNVIKYDPMGTNEDEMGLYNVVLSSDDPNEKPSFINRILSAKSQTTMDQTHSWELTMNSCDHIRKFEPSLMNQTLQINILNEVQCEDCSLTQNLWLCLHCGNVGCGRKQVGIEGHSHALAHYEDNRTHSLAVKLGSLSATTNDVYCYSCDEDVRFPDNNQLHDILLNLYHIDLSNIDQAKEKTLTELQVEQNLKWDFRMTDSQGKDLILLPHGSKYGLGLQNLGNSCYMNSVLQLLFHDREWAQSLIKEYGGVEFPRDIMYPSTNLRCQWIKLYRAMVLEPEMYPNGIRPTTFKRCISQGNKEFESQRQQDAMEFFTFIMDRVKSVNKMTQFILVDKLKCIKCGKVKYTEQISNSIQVSLPEDPSVRDINLTEQLNHYFEANAEDIQFDCPSCKETVKGIKQLSLSSGPDLLVLNVMRMQIDRSNWTVKKTSDPIRYDSTIFLNSYVTKHDPNETILEEPEEEETDSTSEFIPRENVLLQLMEMGFSKDACRKALYYTGNLPDGEVAVQWLFEHIEDPDINDPLVIKNKNNNNSDHDSMYEEKAKEMTEMGFEYSICLKALKINKGDISSSIEWVFSHPDGVENSDIKSDTTEPIRKQKDEHCGHEGMNNVKYNLLDVVCHKGNSVQSGHYVEFHRDSIDQPWVLYNDEKMVQVDTEDEIQKNGYIYVYKRESM</sequence>
<dbReference type="InterPro" id="IPR001607">
    <property type="entry name" value="Znf_UBP"/>
</dbReference>
<evidence type="ECO:0000256" key="3">
    <source>
        <dbReference type="ARBA" id="ARBA00022670"/>
    </source>
</evidence>
<dbReference type="SMART" id="SM00290">
    <property type="entry name" value="ZnF_UBP"/>
    <property type="match status" value="1"/>
</dbReference>
<keyword evidence="8 11" id="KW-0378">Hydrolase</keyword>
<dbReference type="GO" id="GO:0008270">
    <property type="term" value="F:zinc ion binding"/>
    <property type="evidence" value="ECO:0007669"/>
    <property type="project" value="UniProtKB-UniRule"/>
</dbReference>
<feature type="binding site" evidence="13">
    <location>
        <position position="196"/>
    </location>
    <ligand>
        <name>Zn(2+)</name>
        <dbReference type="ChEBI" id="CHEBI:29105"/>
    </ligand>
</feature>
<evidence type="ECO:0000256" key="8">
    <source>
        <dbReference type="ARBA" id="ARBA00022801"/>
    </source>
</evidence>
<dbReference type="SUPFAM" id="SSF54001">
    <property type="entry name" value="Cysteine proteinases"/>
    <property type="match status" value="1"/>
</dbReference>
<gene>
    <name evidence="18" type="ORF">RI543_002220</name>
</gene>
<feature type="domain" description="UBA" evidence="15">
    <location>
        <begin position="571"/>
        <end position="625"/>
    </location>
</feature>
<keyword evidence="5" id="KW-0677">Repeat</keyword>
<evidence type="ECO:0000259" key="15">
    <source>
        <dbReference type="PROSITE" id="PS50030"/>
    </source>
</evidence>
<proteinExistence type="inferred from homology"/>
<feature type="binding site" evidence="13">
    <location>
        <position position="199"/>
    </location>
    <ligand>
        <name>Zn(2+)</name>
        <dbReference type="ChEBI" id="CHEBI:29105"/>
    </ligand>
</feature>
<feature type="binding site" evidence="13">
    <location>
        <position position="228"/>
    </location>
    <ligand>
        <name>Zn(2+)</name>
        <dbReference type="ChEBI" id="CHEBI:29105"/>
    </ligand>
</feature>
<protein>
    <recommendedName>
        <fullName evidence="11">Ubiquitin carboxyl-terminal hydrolase</fullName>
        <ecNumber evidence="11">3.4.19.12</ecNumber>
    </recommendedName>
</protein>
<dbReference type="Proteomes" id="UP001306508">
    <property type="component" value="Unassembled WGS sequence"/>
</dbReference>
<accession>A0AAN8A8P2</accession>
<evidence type="ECO:0000256" key="5">
    <source>
        <dbReference type="ARBA" id="ARBA00022737"/>
    </source>
</evidence>
<feature type="domain" description="USP" evidence="16">
    <location>
        <begin position="329"/>
        <end position="783"/>
    </location>
</feature>
<dbReference type="InterPro" id="IPR050164">
    <property type="entry name" value="Peptidase_C19"/>
</dbReference>
<feature type="binding site" evidence="13">
    <location>
        <position position="216"/>
    </location>
    <ligand>
        <name>Zn(2+)</name>
        <dbReference type="ChEBI" id="CHEBI:29105"/>
    </ligand>
</feature>
<dbReference type="InterPro" id="IPR015940">
    <property type="entry name" value="UBA"/>
</dbReference>
<evidence type="ECO:0000256" key="1">
    <source>
        <dbReference type="ARBA" id="ARBA00000707"/>
    </source>
</evidence>
<keyword evidence="7 11" id="KW-0833">Ubl conjugation pathway</keyword>
<comment type="catalytic activity">
    <reaction evidence="1 11">
        <text>Thiol-dependent hydrolysis of ester, thioester, amide, peptide and isopeptide bonds formed by the C-terminal Gly of ubiquitin (a 76-residue protein attached to proteins as an intracellular targeting signal).</text>
        <dbReference type="EC" id="3.4.19.12"/>
    </reaction>
</comment>
<keyword evidence="4 11" id="KW-0479">Metal-binding</keyword>
<dbReference type="Gene3D" id="1.10.8.10">
    <property type="entry name" value="DNA helicase RuvA subunit, C-terminal domain"/>
    <property type="match status" value="2"/>
</dbReference>
<evidence type="ECO:0000256" key="14">
    <source>
        <dbReference type="PROSITE-ProRule" id="PRU00502"/>
    </source>
</evidence>
<name>A0AAN8A8P2_9SACH</name>
<keyword evidence="9 11" id="KW-0788">Thiol protease</keyword>
<dbReference type="CDD" id="cd14294">
    <property type="entry name" value="UBA1_UBP5_like"/>
    <property type="match status" value="1"/>
</dbReference>
<comment type="caution">
    <text evidence="18">The sequence shown here is derived from an EMBL/GenBank/DDBJ whole genome shotgun (WGS) entry which is preliminary data.</text>
</comment>
<dbReference type="EC" id="3.4.19.12" evidence="11"/>
<dbReference type="InterPro" id="IPR013083">
    <property type="entry name" value="Znf_RING/FYVE/PHD"/>
</dbReference>
<dbReference type="InterPro" id="IPR009060">
    <property type="entry name" value="UBA-like_sf"/>
</dbReference>
<dbReference type="PROSITE" id="PS50271">
    <property type="entry name" value="ZF_UBP"/>
    <property type="match status" value="1"/>
</dbReference>
<dbReference type="GO" id="GO:0006508">
    <property type="term" value="P:proteolysis"/>
    <property type="evidence" value="ECO:0007669"/>
    <property type="project" value="UniProtKB-KW"/>
</dbReference>
<evidence type="ECO:0000256" key="12">
    <source>
        <dbReference type="PIRSR" id="PIRSR016308-1"/>
    </source>
</evidence>
<dbReference type="SUPFAM" id="SSF46934">
    <property type="entry name" value="UBA-like"/>
    <property type="match status" value="1"/>
</dbReference>
<reference evidence="19" key="1">
    <citation type="submission" date="2023-07" db="EMBL/GenBank/DDBJ databases">
        <title>A draft genome of Kazachstania heterogenica Y-27499.</title>
        <authorList>
            <person name="Donic C."/>
            <person name="Kralova J.S."/>
            <person name="Fidel L."/>
            <person name="Ben-Dor S."/>
            <person name="Jung S."/>
        </authorList>
    </citation>
    <scope>NUCLEOTIDE SEQUENCE [LARGE SCALE GENOMIC DNA]</scope>
    <source>
        <strain evidence="19">Y27499</strain>
    </source>
</reference>
<evidence type="ECO:0000256" key="4">
    <source>
        <dbReference type="ARBA" id="ARBA00022723"/>
    </source>
</evidence>
<keyword evidence="3 11" id="KW-0645">Protease</keyword>
<dbReference type="PANTHER" id="PTHR24006:SF664">
    <property type="entry name" value="UBIQUITIN CARBOXYL-TERMINAL HYDROLASE"/>
    <property type="match status" value="1"/>
</dbReference>
<dbReference type="SUPFAM" id="SSF57850">
    <property type="entry name" value="RING/U-box"/>
    <property type="match status" value="1"/>
</dbReference>
<evidence type="ECO:0000256" key="7">
    <source>
        <dbReference type="ARBA" id="ARBA00022786"/>
    </source>
</evidence>
<keyword evidence="6 14" id="KW-0863">Zinc-finger</keyword>
<evidence type="ECO:0000259" key="17">
    <source>
        <dbReference type="PROSITE" id="PS50271"/>
    </source>
</evidence>
<dbReference type="Pfam" id="PF17807">
    <property type="entry name" value="zf-UBP_var"/>
    <property type="match status" value="1"/>
</dbReference>
<keyword evidence="10 11" id="KW-0862">Zinc</keyword>
<dbReference type="GO" id="GO:0005634">
    <property type="term" value="C:nucleus"/>
    <property type="evidence" value="ECO:0007669"/>
    <property type="project" value="TreeGrafter"/>
</dbReference>
<feature type="active site" description="Proton acceptor" evidence="12">
    <location>
        <position position="741"/>
    </location>
</feature>
<feature type="active site" description="Nucleophile" evidence="12">
    <location>
        <position position="338"/>
    </location>
</feature>
<dbReference type="Pfam" id="PF02148">
    <property type="entry name" value="zf-UBP"/>
    <property type="match status" value="1"/>
</dbReference>
<keyword evidence="19" id="KW-1185">Reference proteome</keyword>
<organism evidence="18 19">
    <name type="scientific">Arxiozyma heterogenica</name>
    <dbReference type="NCBI Taxonomy" id="278026"/>
    <lineage>
        <taxon>Eukaryota</taxon>
        <taxon>Fungi</taxon>
        <taxon>Dikarya</taxon>
        <taxon>Ascomycota</taxon>
        <taxon>Saccharomycotina</taxon>
        <taxon>Saccharomycetes</taxon>
        <taxon>Saccharomycetales</taxon>
        <taxon>Saccharomycetaceae</taxon>
        <taxon>Arxiozyma</taxon>
    </lineage>
</organism>
<dbReference type="GO" id="GO:0005829">
    <property type="term" value="C:cytosol"/>
    <property type="evidence" value="ECO:0007669"/>
    <property type="project" value="TreeGrafter"/>
</dbReference>
<dbReference type="Pfam" id="PF00443">
    <property type="entry name" value="UCH"/>
    <property type="match status" value="1"/>
</dbReference>
<feature type="domain" description="UBA" evidence="15">
    <location>
        <begin position="649"/>
        <end position="689"/>
    </location>
</feature>
<dbReference type="EMBL" id="JAWIZZ010000041">
    <property type="protein sequence ID" value="KAK5780461.1"/>
    <property type="molecule type" value="Genomic_DNA"/>
</dbReference>
<evidence type="ECO:0000313" key="19">
    <source>
        <dbReference type="Proteomes" id="UP001306508"/>
    </source>
</evidence>
<dbReference type="PROSITE" id="PS50030">
    <property type="entry name" value="UBA"/>
    <property type="match status" value="2"/>
</dbReference>
<evidence type="ECO:0000256" key="9">
    <source>
        <dbReference type="ARBA" id="ARBA00022807"/>
    </source>
</evidence>
<evidence type="ECO:0000256" key="10">
    <source>
        <dbReference type="ARBA" id="ARBA00022833"/>
    </source>
</evidence>
<feature type="domain" description="UBP-type" evidence="17">
    <location>
        <begin position="169"/>
        <end position="286"/>
    </location>
</feature>
<dbReference type="InterPro" id="IPR038765">
    <property type="entry name" value="Papain-like_cys_pep_sf"/>
</dbReference>
<dbReference type="GO" id="GO:0004843">
    <property type="term" value="F:cysteine-type deubiquitinase activity"/>
    <property type="evidence" value="ECO:0007669"/>
    <property type="project" value="UniProtKB-UniRule"/>
</dbReference>
<dbReference type="Pfam" id="PF00627">
    <property type="entry name" value="UBA"/>
    <property type="match status" value="1"/>
</dbReference>
<dbReference type="SMART" id="SM00165">
    <property type="entry name" value="UBA"/>
    <property type="match status" value="2"/>
</dbReference>
<dbReference type="AlphaFoldDB" id="A0AAN8A8P2"/>
<dbReference type="Gene3D" id="3.90.70.10">
    <property type="entry name" value="Cysteine proteinases"/>
    <property type="match status" value="1"/>
</dbReference>
<comment type="similarity">
    <text evidence="2 11">Belongs to the peptidase C19 family.</text>
</comment>
<evidence type="ECO:0000259" key="16">
    <source>
        <dbReference type="PROSITE" id="PS50235"/>
    </source>
</evidence>
<dbReference type="PIRSF" id="PIRSF016308">
    <property type="entry name" value="UBP"/>
    <property type="match status" value="1"/>
</dbReference>
<dbReference type="InterPro" id="IPR018200">
    <property type="entry name" value="USP_CS"/>
</dbReference>
<dbReference type="InterPro" id="IPR041432">
    <property type="entry name" value="UBP13_Znf-UBP_var"/>
</dbReference>
<evidence type="ECO:0000256" key="2">
    <source>
        <dbReference type="ARBA" id="ARBA00009085"/>
    </source>
</evidence>
<dbReference type="PROSITE" id="PS50235">
    <property type="entry name" value="USP_3"/>
    <property type="match status" value="1"/>
</dbReference>
<dbReference type="InterPro" id="IPR028889">
    <property type="entry name" value="USP"/>
</dbReference>
<dbReference type="GO" id="GO:0016579">
    <property type="term" value="P:protein deubiquitination"/>
    <property type="evidence" value="ECO:0007669"/>
    <property type="project" value="InterPro"/>
</dbReference>
<evidence type="ECO:0000256" key="13">
    <source>
        <dbReference type="PIRSR" id="PIRSR016308-3"/>
    </source>
</evidence>
<evidence type="ECO:0000256" key="11">
    <source>
        <dbReference type="PIRNR" id="PIRNR016308"/>
    </source>
</evidence>
<dbReference type="InterPro" id="IPR016652">
    <property type="entry name" value="Ubiquitinyl_hydrolase"/>
</dbReference>
<dbReference type="InterPro" id="IPR001394">
    <property type="entry name" value="Peptidase_C19_UCH"/>
</dbReference>
<evidence type="ECO:0000313" key="18">
    <source>
        <dbReference type="EMBL" id="KAK5780461.1"/>
    </source>
</evidence>